<dbReference type="AlphaFoldDB" id="A0A8X8YMH8"/>
<keyword evidence="3" id="KW-0805">Transcription regulation</keyword>
<dbReference type="GO" id="GO:0005634">
    <property type="term" value="C:nucleus"/>
    <property type="evidence" value="ECO:0007669"/>
    <property type="project" value="UniProtKB-SubCell"/>
</dbReference>
<keyword evidence="2" id="KW-0677">Repeat</keyword>
<gene>
    <name evidence="9" type="ORF">SASPL_100009</name>
</gene>
<reference evidence="9" key="1">
    <citation type="submission" date="2018-01" db="EMBL/GenBank/DDBJ databases">
        <authorList>
            <person name="Mao J.F."/>
        </authorList>
    </citation>
    <scope>NUCLEOTIDE SEQUENCE</scope>
    <source>
        <strain evidence="9">Huo1</strain>
        <tissue evidence="9">Leaf</tissue>
    </source>
</reference>
<name>A0A8X8YMH8_SALSN</name>
<evidence type="ECO:0000256" key="1">
    <source>
        <dbReference type="ARBA" id="ARBA00004123"/>
    </source>
</evidence>
<dbReference type="SMART" id="SM00717">
    <property type="entry name" value="SANT"/>
    <property type="match status" value="2"/>
</dbReference>
<dbReference type="Gene3D" id="1.10.10.60">
    <property type="entry name" value="Homeodomain-like"/>
    <property type="match status" value="2"/>
</dbReference>
<keyword evidence="10" id="KW-1185">Reference proteome</keyword>
<feature type="domain" description="HTH myb-type" evidence="8">
    <location>
        <begin position="22"/>
        <end position="92"/>
    </location>
</feature>
<evidence type="ECO:0000256" key="3">
    <source>
        <dbReference type="ARBA" id="ARBA00023015"/>
    </source>
</evidence>
<sequence>MGDTLEARNGNSGMNNKEEILSVKKGTWSSHEDSILINYIAVHGQGRWNVVARDSGTIRATTNSNDTIILSIINKGLRRNGKSCRLRWKNYLQPNVQRGNITVEEQLCIMKLHSLYGNRWSKIAKLLPGRTDNEIKNYWRSQVLKPAKQLKYDTNSMELREFVRDIWLQKLSERIHANNNDNNNNNNNNNLASVSGVMMNYSAESVGMDYWSNSISCDQIAVENNLCNSSSDCGFHDYMLDFGQQ</sequence>
<dbReference type="Proteomes" id="UP000298416">
    <property type="component" value="Unassembled WGS sequence"/>
</dbReference>
<evidence type="ECO:0000313" key="9">
    <source>
        <dbReference type="EMBL" id="KAG6435141.1"/>
    </source>
</evidence>
<dbReference type="InterPro" id="IPR044676">
    <property type="entry name" value="EOBI/EOBII-like_plant"/>
</dbReference>
<feature type="domain" description="HTH myb-type" evidence="8">
    <location>
        <begin position="93"/>
        <end position="147"/>
    </location>
</feature>
<dbReference type="PANTHER" id="PTHR45675">
    <property type="entry name" value="MYB TRANSCRIPTION FACTOR-RELATED-RELATED"/>
    <property type="match status" value="1"/>
</dbReference>
<dbReference type="GO" id="GO:0043565">
    <property type="term" value="F:sequence-specific DNA binding"/>
    <property type="evidence" value="ECO:0007669"/>
    <property type="project" value="InterPro"/>
</dbReference>
<dbReference type="EMBL" id="PNBA02000001">
    <property type="protein sequence ID" value="KAG6435141.1"/>
    <property type="molecule type" value="Genomic_DNA"/>
</dbReference>
<feature type="domain" description="Myb-like" evidence="7">
    <location>
        <begin position="22"/>
        <end position="92"/>
    </location>
</feature>
<dbReference type="PROSITE" id="PS51294">
    <property type="entry name" value="HTH_MYB"/>
    <property type="match status" value="2"/>
</dbReference>
<organism evidence="9">
    <name type="scientific">Salvia splendens</name>
    <name type="common">Scarlet sage</name>
    <dbReference type="NCBI Taxonomy" id="180675"/>
    <lineage>
        <taxon>Eukaryota</taxon>
        <taxon>Viridiplantae</taxon>
        <taxon>Streptophyta</taxon>
        <taxon>Embryophyta</taxon>
        <taxon>Tracheophyta</taxon>
        <taxon>Spermatophyta</taxon>
        <taxon>Magnoliopsida</taxon>
        <taxon>eudicotyledons</taxon>
        <taxon>Gunneridae</taxon>
        <taxon>Pentapetalae</taxon>
        <taxon>asterids</taxon>
        <taxon>lamiids</taxon>
        <taxon>Lamiales</taxon>
        <taxon>Lamiaceae</taxon>
        <taxon>Nepetoideae</taxon>
        <taxon>Mentheae</taxon>
        <taxon>Salviinae</taxon>
        <taxon>Salvia</taxon>
        <taxon>Salvia subgen. Calosphace</taxon>
        <taxon>core Calosphace</taxon>
    </lineage>
</organism>
<dbReference type="PANTHER" id="PTHR45675:SF1">
    <property type="entry name" value="MYB TRANSCRIPTION FACTOR-RELATED"/>
    <property type="match status" value="1"/>
</dbReference>
<accession>A0A8X8YMH8</accession>
<reference evidence="9" key="2">
    <citation type="submission" date="2020-08" db="EMBL/GenBank/DDBJ databases">
        <title>Plant Genome Project.</title>
        <authorList>
            <person name="Zhang R.-G."/>
        </authorList>
    </citation>
    <scope>NUCLEOTIDE SEQUENCE</scope>
    <source>
        <strain evidence="9">Huo1</strain>
        <tissue evidence="9">Leaf</tissue>
    </source>
</reference>
<protein>
    <recommendedName>
        <fullName evidence="11">Myb proto-oncogene protein, plant</fullName>
    </recommendedName>
</protein>
<evidence type="ECO:0000259" key="7">
    <source>
        <dbReference type="PROSITE" id="PS50090"/>
    </source>
</evidence>
<dbReference type="InterPro" id="IPR017930">
    <property type="entry name" value="Myb_dom"/>
</dbReference>
<evidence type="ECO:0000313" key="10">
    <source>
        <dbReference type="Proteomes" id="UP000298416"/>
    </source>
</evidence>
<evidence type="ECO:0008006" key="11">
    <source>
        <dbReference type="Google" id="ProtNLM"/>
    </source>
</evidence>
<dbReference type="GO" id="GO:0003700">
    <property type="term" value="F:DNA-binding transcription factor activity"/>
    <property type="evidence" value="ECO:0007669"/>
    <property type="project" value="InterPro"/>
</dbReference>
<dbReference type="SUPFAM" id="SSF46689">
    <property type="entry name" value="Homeodomain-like"/>
    <property type="match status" value="1"/>
</dbReference>
<dbReference type="InterPro" id="IPR009057">
    <property type="entry name" value="Homeodomain-like_sf"/>
</dbReference>
<comment type="caution">
    <text evidence="9">The sequence shown here is derived from an EMBL/GenBank/DDBJ whole genome shotgun (WGS) entry which is preliminary data.</text>
</comment>
<comment type="subcellular location">
    <subcellularLocation>
        <location evidence="1">Nucleus</location>
    </subcellularLocation>
</comment>
<evidence type="ECO:0000256" key="5">
    <source>
        <dbReference type="ARBA" id="ARBA00023163"/>
    </source>
</evidence>
<dbReference type="PROSITE" id="PS50090">
    <property type="entry name" value="MYB_LIKE"/>
    <property type="match status" value="2"/>
</dbReference>
<keyword evidence="6" id="KW-0539">Nucleus</keyword>
<evidence type="ECO:0000259" key="8">
    <source>
        <dbReference type="PROSITE" id="PS51294"/>
    </source>
</evidence>
<evidence type="ECO:0000256" key="4">
    <source>
        <dbReference type="ARBA" id="ARBA00023125"/>
    </source>
</evidence>
<keyword evidence="4" id="KW-0238">DNA-binding</keyword>
<dbReference type="InterPro" id="IPR001005">
    <property type="entry name" value="SANT/Myb"/>
</dbReference>
<proteinExistence type="predicted"/>
<keyword evidence="5" id="KW-0804">Transcription</keyword>
<evidence type="ECO:0000256" key="2">
    <source>
        <dbReference type="ARBA" id="ARBA00022737"/>
    </source>
</evidence>
<dbReference type="Pfam" id="PF00249">
    <property type="entry name" value="Myb_DNA-binding"/>
    <property type="match status" value="2"/>
</dbReference>
<feature type="domain" description="Myb-like" evidence="7">
    <location>
        <begin position="93"/>
        <end position="143"/>
    </location>
</feature>
<dbReference type="CDD" id="cd00167">
    <property type="entry name" value="SANT"/>
    <property type="match status" value="2"/>
</dbReference>
<evidence type="ECO:0000256" key="6">
    <source>
        <dbReference type="ARBA" id="ARBA00023242"/>
    </source>
</evidence>